<feature type="chain" id="PRO_5045792923" evidence="2">
    <location>
        <begin position="20"/>
        <end position="1643"/>
    </location>
</feature>
<protein>
    <submittedName>
        <fullName evidence="5">Choice-of-anchor D domain-containing protein</fullName>
    </submittedName>
</protein>
<dbReference type="Pfam" id="PF26628">
    <property type="entry name" value="DUF8202"/>
    <property type="match status" value="1"/>
</dbReference>
<comment type="caution">
    <text evidence="5">The sequence shown here is derived from an EMBL/GenBank/DDBJ whole genome shotgun (WGS) entry which is preliminary data.</text>
</comment>
<proteinExistence type="predicted"/>
<dbReference type="EMBL" id="JACGWS010000006">
    <property type="protein sequence ID" value="MBC8755195.1"/>
    <property type="molecule type" value="Genomic_DNA"/>
</dbReference>
<dbReference type="InterPro" id="IPR045474">
    <property type="entry name" value="GEVED"/>
</dbReference>
<evidence type="ECO:0000259" key="3">
    <source>
        <dbReference type="Pfam" id="PF20009"/>
    </source>
</evidence>
<feature type="domain" description="DUF8202" evidence="4">
    <location>
        <begin position="543"/>
        <end position="742"/>
    </location>
</feature>
<dbReference type="Gene3D" id="2.60.40.10">
    <property type="entry name" value="Immunoglobulins"/>
    <property type="match status" value="1"/>
</dbReference>
<dbReference type="NCBIfam" id="NF012200">
    <property type="entry name" value="choice_anch_D"/>
    <property type="match status" value="1"/>
</dbReference>
<gene>
    <name evidence="5" type="ORF">H2O64_10960</name>
</gene>
<dbReference type="RefSeq" id="WP_187562249.1">
    <property type="nucleotide sequence ID" value="NZ_JACGWS010000006.1"/>
</dbReference>
<sequence>MKKTYSLIALLLSVTYASAQYCVSVGNDPSGEYISRVQLASLVPTTLLDNASPSTPATGYTDFTGLTPTNLSQNTTYTVSVEKTWPPAFGGPYDEGVGVWIDYDQDGFFAPTELVFNDIPNQTTPVSGNFTVPLSAIPGNTRMRVQMQYNVTPNDPCDVLATGFDYGEVEDYTVNIVSSSLPPDIYVSGNTVEILDGSVNTPAVGDNTDFGTVETGTTGVLRTFVIENTGNTTDLILPTDPISFGVGTDAAFTVTTQPSDLELSSGETTTFQITYAPTLTGPVTGEIIIASNDPDVLEQSYTFNIAGNGILPIPAPANVSSSLQLWMKADVGTTVTGTDVDLWTDQSPNSFTATSQGTADAQLVTDGLNFNPILRFSGTQFLNLGDQPELDLQPLTDEMTIITMVVTNGASTGTVLCKGNNNVRNYQVWFGGTDRVLHHTLGRISGAASDQAVRWGTIYALNEPKLTSGVVADTGDPLTRLTPYMNGVLDPADRNDGVLSGAATVDVLIGARRSGSGNTGSGYPFSGDIAEIIIYDRDLTALELQKVESYLAIKYGITLGSNDAFWDTPSNTSSPFGYTGTSNDYLDSNGITIWDGTANAGYGYNVFGIARDDNSQLMQTQSKSVNISPADILTMRKEGGAFASNASYLLVGNNGLAETTQTTTLPERTLRMLNKVWLARESTTDVGTVELEFDMSASGVANLDDLELYIANGTSFAAYENYIGTNVGGVLTFTGVNLSDGQYFTLAEPETITGSSALFFDGIDDYVEDKTPTTLGLTDYTVMGWIKNPGQSVVNATRRMLGVQGQFRFSLDSGSLTIQEGLTGGAGAPGSGSIRDWVHFAIIVNSSTGRADYYINGRDFGGGGLDPLASNTNPFRMGTFDNVNFFEGSIDEVRIFNTAVTIDQLREMVHQEIEQNGVNVRGKIIPKDLEDFTSGANLPWSSLIAYYDMSSIKGNRIEDATGNGNTAFMKNITTIEPQTAPMPYISIADGNWTDDATWEFGSVWDTPSASSINWSIVQIRNNVTASASYSTLGLTVDAGASLTVTGTNPTINSTSPFSATSGVGYALTNTWYTELNGIIDLDGESQFLQTERSDLAVTSAGYIEKDQQGTANKYTYNYWSSPVSLINTTVNNLAYTLDDVFLDGTNPAIPSTTIDWNPHEDGETSPFRISTRWIYKYVNGADEDYDAWQFVRNTGSISPGEGYTMKGVSFLDEREDQNYVFRGKPNNGVITVSPLDDTNLYLVGNPYPSVLDANEFINDNIANDATSGTLFFWEHWGGGTHTLLDYQGGYATYTLSGGTPALSHPTVNQTGSGDKTPGQFVSVGQGFFVQGDSNAGNGVTATVEFNNSQRNFTREYVSTFTVFVRDGIDAHNPGMFENPENATEDSQEENTIQYPESTTTSENDANAWYQEFGIRTDYRKKIRLGYTTSAGFHRQILLTFDRNATDGVDLGYEGESIDGILNDMYWSLQGEKYVIQAVDNLYQQREVPIGLIAENAGGGTIMLDELENIDASVNIYIKDNYTGATHDLRASDFQVAIPAGETNDKYSLVFQRENPLSINNEILENGITMYTDTETDEIVITNNTNFKLEGIDMHTILGQRILSIKEGINENTIRIPINDKASGIYVISIYSEKGKISKKLVVQ</sequence>
<organism evidence="5 6">
    <name type="scientific">Kordia aestuariivivens</name>
    <dbReference type="NCBI Taxonomy" id="2759037"/>
    <lineage>
        <taxon>Bacteria</taxon>
        <taxon>Pseudomonadati</taxon>
        <taxon>Bacteroidota</taxon>
        <taxon>Flavobacteriia</taxon>
        <taxon>Flavobacteriales</taxon>
        <taxon>Flavobacteriaceae</taxon>
        <taxon>Kordia</taxon>
    </lineage>
</organism>
<evidence type="ECO:0000313" key="6">
    <source>
        <dbReference type="Proteomes" id="UP000619238"/>
    </source>
</evidence>
<feature type="domain" description="GEVED" evidence="3">
    <location>
        <begin position="97"/>
        <end position="175"/>
    </location>
</feature>
<evidence type="ECO:0000259" key="4">
    <source>
        <dbReference type="Pfam" id="PF26628"/>
    </source>
</evidence>
<name>A0ABR7Q9F8_9FLAO</name>
<evidence type="ECO:0000256" key="1">
    <source>
        <dbReference type="ARBA" id="ARBA00022729"/>
    </source>
</evidence>
<dbReference type="Pfam" id="PF20009">
    <property type="entry name" value="GEVED"/>
    <property type="match status" value="1"/>
</dbReference>
<evidence type="ECO:0000256" key="2">
    <source>
        <dbReference type="SAM" id="SignalP"/>
    </source>
</evidence>
<reference evidence="5 6" key="1">
    <citation type="submission" date="2020-07" db="EMBL/GenBank/DDBJ databases">
        <title>Description of Kordia aestuariivivens sp. nov., isolated from a tidal flat.</title>
        <authorList>
            <person name="Park S."/>
            <person name="Yoon J.-H."/>
        </authorList>
    </citation>
    <scope>NUCLEOTIDE SEQUENCE [LARGE SCALE GENOMIC DNA]</scope>
    <source>
        <strain evidence="5 6">YSTF-M3</strain>
    </source>
</reference>
<dbReference type="SUPFAM" id="SSF49899">
    <property type="entry name" value="Concanavalin A-like lectins/glucanases"/>
    <property type="match status" value="2"/>
</dbReference>
<evidence type="ECO:0000313" key="5">
    <source>
        <dbReference type="EMBL" id="MBC8755195.1"/>
    </source>
</evidence>
<dbReference type="InterPro" id="IPR026444">
    <property type="entry name" value="Secre_tail"/>
</dbReference>
<accession>A0ABR7Q9F8</accession>
<feature type="signal peptide" evidence="2">
    <location>
        <begin position="1"/>
        <end position="19"/>
    </location>
</feature>
<dbReference type="InterPro" id="IPR058515">
    <property type="entry name" value="DUF8202"/>
</dbReference>
<keyword evidence="6" id="KW-1185">Reference proteome</keyword>
<keyword evidence="1 2" id="KW-0732">Signal</keyword>
<dbReference type="Gene3D" id="2.60.120.200">
    <property type="match status" value="2"/>
</dbReference>
<dbReference type="Proteomes" id="UP000619238">
    <property type="component" value="Unassembled WGS sequence"/>
</dbReference>
<dbReference type="InterPro" id="IPR013320">
    <property type="entry name" value="ConA-like_dom_sf"/>
</dbReference>
<dbReference type="NCBIfam" id="TIGR04183">
    <property type="entry name" value="Por_Secre_tail"/>
    <property type="match status" value="1"/>
</dbReference>
<dbReference type="InterPro" id="IPR013783">
    <property type="entry name" value="Ig-like_fold"/>
</dbReference>
<dbReference type="Pfam" id="PF13385">
    <property type="entry name" value="Laminin_G_3"/>
    <property type="match status" value="1"/>
</dbReference>